<dbReference type="NCBIfam" id="TIGR03544">
    <property type="entry name" value="DivI1A_domain"/>
    <property type="match status" value="1"/>
</dbReference>
<proteinExistence type="inferred from homology"/>
<evidence type="ECO:0000256" key="1">
    <source>
        <dbReference type="ARBA" id="ARBA00022490"/>
    </source>
</evidence>
<dbReference type="GO" id="GO:0008360">
    <property type="term" value="P:regulation of cell shape"/>
    <property type="evidence" value="ECO:0007669"/>
    <property type="project" value="UniProtKB-UniRule"/>
</dbReference>
<dbReference type="NCBIfam" id="NF010725">
    <property type="entry name" value="PRK14127.1"/>
    <property type="match status" value="1"/>
</dbReference>
<dbReference type="eggNOG" id="COG3599">
    <property type="taxonomic scope" value="Bacteria"/>
</dbReference>
<keyword evidence="4 6" id="KW-0175">Coiled coil</keyword>
<comment type="caution">
    <text evidence="8">The sequence shown here is derived from an EMBL/GenBank/DDBJ whole genome shotgun (WGS) entry which is preliminary data.</text>
</comment>
<keyword evidence="1 6" id="KW-0963">Cytoplasm</keyword>
<accession>A0A0A5G376</accession>
<dbReference type="InterPro" id="IPR007793">
    <property type="entry name" value="DivIVA_fam"/>
</dbReference>
<gene>
    <name evidence="6" type="primary">gpsB</name>
    <name evidence="8" type="ORF">N783_14405</name>
</gene>
<reference evidence="8 9" key="1">
    <citation type="submission" date="2013-08" db="EMBL/GenBank/DDBJ databases">
        <authorList>
            <person name="Huang J."/>
            <person name="Wang G."/>
        </authorList>
    </citation>
    <scope>NUCLEOTIDE SEQUENCE [LARGE SCALE GENOMIC DNA]</scope>
    <source>
        <strain evidence="8 9">BH030004</strain>
    </source>
</reference>
<keyword evidence="5 6" id="KW-0131">Cell cycle</keyword>
<evidence type="ECO:0000256" key="6">
    <source>
        <dbReference type="HAMAP-Rule" id="MF_02011"/>
    </source>
</evidence>
<dbReference type="Pfam" id="PF05103">
    <property type="entry name" value="DivIVA"/>
    <property type="match status" value="1"/>
</dbReference>
<evidence type="ECO:0000256" key="3">
    <source>
        <dbReference type="ARBA" id="ARBA00022960"/>
    </source>
</evidence>
<dbReference type="RefSeq" id="WP_027447202.1">
    <property type="nucleotide sequence ID" value="NZ_AULJ01000050.1"/>
</dbReference>
<evidence type="ECO:0000256" key="2">
    <source>
        <dbReference type="ARBA" id="ARBA00022618"/>
    </source>
</evidence>
<feature type="region of interest" description="Disordered" evidence="7">
    <location>
        <begin position="54"/>
        <end position="88"/>
    </location>
</feature>
<dbReference type="PANTHER" id="PTHR35794:SF1">
    <property type="entry name" value="CELL CYCLE PROTEIN GPSB"/>
    <property type="match status" value="1"/>
</dbReference>
<keyword evidence="2 6" id="KW-0132">Cell division</keyword>
<dbReference type="Gene3D" id="6.10.250.660">
    <property type="match status" value="1"/>
</dbReference>
<dbReference type="PIRSF" id="PIRSF029938">
    <property type="entry name" value="UCP029938"/>
    <property type="match status" value="1"/>
</dbReference>
<dbReference type="OrthoDB" id="389699at2"/>
<comment type="function">
    <text evidence="6">Divisome component that associates with the complex late in its assembly, after the Z-ring is formed, and is dependent on DivIC and PBP2B for its recruitment to the divisome. Together with EzrA, is a key component of the system that regulates PBP1 localization during cell cycle progression. Its main role could be the removal of PBP1 from the cell pole after pole maturation is completed. Also contributes to the recruitment of PBP1 to the division complex. Not essential for septum formation.</text>
</comment>
<evidence type="ECO:0000256" key="5">
    <source>
        <dbReference type="ARBA" id="ARBA00023306"/>
    </source>
</evidence>
<dbReference type="AlphaFoldDB" id="A0A0A5G376"/>
<keyword evidence="3 6" id="KW-0133">Cell shape</keyword>
<evidence type="ECO:0000313" key="9">
    <source>
        <dbReference type="Proteomes" id="UP000030403"/>
    </source>
</evidence>
<evidence type="ECO:0000313" key="8">
    <source>
        <dbReference type="EMBL" id="KGX85515.1"/>
    </source>
</evidence>
<dbReference type="InterPro" id="IPR019933">
    <property type="entry name" value="DivIVA_domain"/>
</dbReference>
<comment type="subcellular location">
    <subcellularLocation>
        <location evidence="6">Cytoplasm</location>
    </subcellularLocation>
    <text evidence="6">Shuttles between the lateral wall and the division site in a cell cycle-dependent manner.</text>
</comment>
<keyword evidence="9" id="KW-1185">Reference proteome</keyword>
<name>A0A0A5G376_9BACI</name>
<dbReference type="InterPro" id="IPR011229">
    <property type="entry name" value="Cell_cycle_GpsB"/>
</dbReference>
<feature type="compositionally biased region" description="Polar residues" evidence="7">
    <location>
        <begin position="64"/>
        <end position="88"/>
    </location>
</feature>
<evidence type="ECO:0000256" key="4">
    <source>
        <dbReference type="ARBA" id="ARBA00023054"/>
    </source>
</evidence>
<comment type="similarity">
    <text evidence="6">Belongs to the GpsB family.</text>
</comment>
<dbReference type="Proteomes" id="UP000030403">
    <property type="component" value="Unassembled WGS sequence"/>
</dbReference>
<dbReference type="PANTHER" id="PTHR35794">
    <property type="entry name" value="CELL DIVISION PROTEIN DIVIVA"/>
    <property type="match status" value="1"/>
</dbReference>
<evidence type="ECO:0000256" key="7">
    <source>
        <dbReference type="SAM" id="MobiDB-lite"/>
    </source>
</evidence>
<comment type="subunit">
    <text evidence="6">Forms polymers through the coiled coil domains. Interacts with PBP1, MreC and EzrA.</text>
</comment>
<organism evidence="8 9">
    <name type="scientific">Pontibacillus marinus BH030004 = DSM 16465</name>
    <dbReference type="NCBI Taxonomy" id="1385511"/>
    <lineage>
        <taxon>Bacteria</taxon>
        <taxon>Bacillati</taxon>
        <taxon>Bacillota</taxon>
        <taxon>Bacilli</taxon>
        <taxon>Bacillales</taxon>
        <taxon>Bacillaceae</taxon>
        <taxon>Pontibacillus</taxon>
    </lineage>
</organism>
<dbReference type="EMBL" id="AVPF01000039">
    <property type="protein sequence ID" value="KGX85515.1"/>
    <property type="molecule type" value="Genomic_DNA"/>
</dbReference>
<dbReference type="HAMAP" id="MF_02011">
    <property type="entry name" value="GpsB"/>
    <property type="match status" value="1"/>
</dbReference>
<protein>
    <recommendedName>
        <fullName evidence="6">Cell cycle protein GpsB</fullName>
    </recommendedName>
    <alternativeName>
        <fullName evidence="6">Guiding PBP1-shuttling protein</fullName>
    </alternativeName>
</protein>
<dbReference type="STRING" id="1385511.GCA_000425225_03639"/>
<sequence length="111" mass="12941">MGLERVQYSSKDILEKDFKTAIRGYNQEEVDQFLDDVIQDYDAFQKEIERLKQENEQLKKQKPGVQQPSSPTPQRTRSATQQPQQGQVNYDVLQRLSNLEKAVFGKKYSDS</sequence>
<dbReference type="GO" id="GO:0051301">
    <property type="term" value="P:cell division"/>
    <property type="evidence" value="ECO:0007669"/>
    <property type="project" value="UniProtKB-UniRule"/>
</dbReference>
<dbReference type="GO" id="GO:0005737">
    <property type="term" value="C:cytoplasm"/>
    <property type="evidence" value="ECO:0007669"/>
    <property type="project" value="UniProtKB-SubCell"/>
</dbReference>